<evidence type="ECO:0000256" key="1">
    <source>
        <dbReference type="ARBA" id="ARBA00004515"/>
    </source>
</evidence>
<evidence type="ECO:0000256" key="8">
    <source>
        <dbReference type="ARBA" id="ARBA00050305"/>
    </source>
</evidence>
<dbReference type="AlphaFoldDB" id="A0A243Q7S3"/>
<feature type="region of interest" description="Disordered" evidence="14">
    <location>
        <begin position="376"/>
        <end position="402"/>
    </location>
</feature>
<evidence type="ECO:0000256" key="7">
    <source>
        <dbReference type="ARBA" id="ARBA00023136"/>
    </source>
</evidence>
<keyword evidence="5 16" id="KW-0067">ATP-binding</keyword>
<dbReference type="GO" id="GO:0055052">
    <property type="term" value="C:ATP-binding cassette (ABC) transporter complex, substrate-binding subunit-containing"/>
    <property type="evidence" value="ECO:0007669"/>
    <property type="project" value="TreeGrafter"/>
</dbReference>
<dbReference type="STRING" id="417102.CA982_16315"/>
<evidence type="ECO:0000259" key="15">
    <source>
        <dbReference type="PROSITE" id="PS50893"/>
    </source>
</evidence>
<accession>A0A243Q7S3</accession>
<keyword evidence="7" id="KW-0472">Membrane</keyword>
<dbReference type="OrthoDB" id="9802264at2"/>
<dbReference type="InterPro" id="IPR017871">
    <property type="entry name" value="ABC_transporter-like_CS"/>
</dbReference>
<dbReference type="EMBL" id="NGFO01000019">
    <property type="protein sequence ID" value="OUC77573.1"/>
    <property type="molecule type" value="Genomic_DNA"/>
</dbReference>
<dbReference type="InterPro" id="IPR008995">
    <property type="entry name" value="Mo/tungstate-bd_C_term_dom"/>
</dbReference>
<evidence type="ECO:0000256" key="3">
    <source>
        <dbReference type="ARBA" id="ARBA00022475"/>
    </source>
</evidence>
<keyword evidence="2" id="KW-0813">Transport</keyword>
<comment type="function">
    <text evidence="9">Part of the ABC transporter complex LpqY-SugA-SugB-SugC, which is highly specific for uptake of trehalose. Involved in the recycling of extracellular trehalose released from trehalose-containing molecules synthesized by M.tuberculosis. Trehalose uptake is essential for virulence. Responsible for energy coupling to the transport system.</text>
</comment>
<evidence type="ECO:0000256" key="6">
    <source>
        <dbReference type="ARBA" id="ARBA00022967"/>
    </source>
</evidence>
<evidence type="ECO:0000313" key="16">
    <source>
        <dbReference type="EMBL" id="OUC77573.1"/>
    </source>
</evidence>
<name>A0A243Q7S3_9ACTN</name>
<feature type="domain" description="ABC transporter" evidence="15">
    <location>
        <begin position="5"/>
        <end position="241"/>
    </location>
</feature>
<protein>
    <recommendedName>
        <fullName evidence="11">Trehalose import ATP-binding protein SugC</fullName>
    </recommendedName>
    <alternativeName>
        <fullName evidence="13">Nucleotide-binding domain of SugABC transporter</fullName>
    </alternativeName>
    <alternativeName>
        <fullName evidence="12">SugABC transporter ATPase SugC</fullName>
    </alternativeName>
</protein>
<proteinExistence type="predicted"/>
<comment type="subcellular location">
    <subcellularLocation>
        <location evidence="1">Cell inner membrane</location>
        <topology evidence="1">Peripheral membrane protein</topology>
        <orientation evidence="1">Cytoplasmic side</orientation>
    </subcellularLocation>
</comment>
<sequence>MTSHFAVSGLVKKYGDNTVVDDLDLPIEDGEFLVLLGPSGCGKTTTLRCLAGLETPQGGTISFKDQVVFDAERKLNVPAHKRNIGMVFQSYALWPHMTVRKNIGYPLKVRKMRDALRDGSVDEAARMVDCEGLLDRYPSQLSGGQQQRVAVARGLVSRPDLVLFDEPLSNLDARLRDQVRSQIHQLHRQLGFTAVFVTHDQSEAFALGDRIAIMKAGKIEQYDEPDQVFEFPVSEYVAAFIGMSNRIELRRGQHGWETTKGDAVDLSRAVVRGVPDRGTDAVARLRPDDLLLHAGENEVPSGNVVLHTELVDHEYGGRYYDVTVRSGEDTLMLRTPAGEHGGTLKKSRPGEKMIVSFAPSALRVFADEAGATVDRVSNSAKTRATGRDDAPVIEAEHAGSPS</sequence>
<dbReference type="PANTHER" id="PTHR43875:SF15">
    <property type="entry name" value="TREHALOSE IMPORT ATP-BINDING PROTEIN SUGC"/>
    <property type="match status" value="1"/>
</dbReference>
<evidence type="ECO:0000313" key="17">
    <source>
        <dbReference type="Proteomes" id="UP000194632"/>
    </source>
</evidence>
<evidence type="ECO:0000256" key="9">
    <source>
        <dbReference type="ARBA" id="ARBA00056091"/>
    </source>
</evidence>
<dbReference type="Proteomes" id="UP000194632">
    <property type="component" value="Unassembled WGS sequence"/>
</dbReference>
<dbReference type="InterPro" id="IPR047641">
    <property type="entry name" value="ABC_transpr_MalK/UgpC-like"/>
</dbReference>
<dbReference type="InterPro" id="IPR003593">
    <property type="entry name" value="AAA+_ATPase"/>
</dbReference>
<comment type="caution">
    <text evidence="16">The sequence shown here is derived from an EMBL/GenBank/DDBJ whole genome shotgun (WGS) entry which is preliminary data.</text>
</comment>
<evidence type="ECO:0000256" key="13">
    <source>
        <dbReference type="ARBA" id="ARBA00082626"/>
    </source>
</evidence>
<dbReference type="GO" id="GO:0005524">
    <property type="term" value="F:ATP binding"/>
    <property type="evidence" value="ECO:0007669"/>
    <property type="project" value="UniProtKB-KW"/>
</dbReference>
<dbReference type="InterPro" id="IPR013611">
    <property type="entry name" value="Transp-assoc_OB_typ2"/>
</dbReference>
<dbReference type="SUPFAM" id="SSF52540">
    <property type="entry name" value="P-loop containing nucleoside triphosphate hydrolases"/>
    <property type="match status" value="1"/>
</dbReference>
<evidence type="ECO:0000256" key="11">
    <source>
        <dbReference type="ARBA" id="ARBA00072105"/>
    </source>
</evidence>
<dbReference type="PANTHER" id="PTHR43875">
    <property type="entry name" value="MALTODEXTRIN IMPORT ATP-BINDING PROTEIN MSMX"/>
    <property type="match status" value="1"/>
</dbReference>
<dbReference type="InterPro" id="IPR015853">
    <property type="entry name" value="ABC_transpr_FbpC"/>
</dbReference>
<dbReference type="CDD" id="cd03259">
    <property type="entry name" value="ABC_Carb_Solutes_like"/>
    <property type="match status" value="1"/>
</dbReference>
<keyword evidence="3" id="KW-1003">Cell membrane</keyword>
<evidence type="ECO:0000256" key="12">
    <source>
        <dbReference type="ARBA" id="ARBA00080647"/>
    </source>
</evidence>
<comment type="catalytic activity">
    <reaction evidence="8">
        <text>alpha,alpha-trehalose(out) + ATP + H2O = alpha,alpha-trehalose(in) + ADP + phosphate + H(+)</text>
        <dbReference type="Rhea" id="RHEA:75203"/>
        <dbReference type="ChEBI" id="CHEBI:15377"/>
        <dbReference type="ChEBI" id="CHEBI:15378"/>
        <dbReference type="ChEBI" id="CHEBI:16551"/>
        <dbReference type="ChEBI" id="CHEBI:30616"/>
        <dbReference type="ChEBI" id="CHEBI:43474"/>
        <dbReference type="ChEBI" id="CHEBI:456216"/>
    </reaction>
</comment>
<dbReference type="PROSITE" id="PS50893">
    <property type="entry name" value="ABC_TRANSPORTER_2"/>
    <property type="match status" value="1"/>
</dbReference>
<organism evidence="16 17">
    <name type="scientific">Gordonia lacunae</name>
    <dbReference type="NCBI Taxonomy" id="417102"/>
    <lineage>
        <taxon>Bacteria</taxon>
        <taxon>Bacillati</taxon>
        <taxon>Actinomycetota</taxon>
        <taxon>Actinomycetes</taxon>
        <taxon>Mycobacteriales</taxon>
        <taxon>Gordoniaceae</taxon>
        <taxon>Gordonia</taxon>
    </lineage>
</organism>
<evidence type="ECO:0000256" key="14">
    <source>
        <dbReference type="SAM" id="MobiDB-lite"/>
    </source>
</evidence>
<evidence type="ECO:0000256" key="4">
    <source>
        <dbReference type="ARBA" id="ARBA00022741"/>
    </source>
</evidence>
<dbReference type="GO" id="GO:0016887">
    <property type="term" value="F:ATP hydrolysis activity"/>
    <property type="evidence" value="ECO:0007669"/>
    <property type="project" value="InterPro"/>
</dbReference>
<dbReference type="Pfam" id="PF00005">
    <property type="entry name" value="ABC_tran"/>
    <property type="match status" value="1"/>
</dbReference>
<feature type="compositionally biased region" description="Basic and acidic residues" evidence="14">
    <location>
        <begin position="385"/>
        <end position="402"/>
    </location>
</feature>
<dbReference type="InterPro" id="IPR003439">
    <property type="entry name" value="ABC_transporter-like_ATP-bd"/>
</dbReference>
<dbReference type="Pfam" id="PF08402">
    <property type="entry name" value="TOBE_2"/>
    <property type="match status" value="1"/>
</dbReference>
<dbReference type="FunFam" id="3.40.50.300:FF:000042">
    <property type="entry name" value="Maltose/maltodextrin ABC transporter, ATP-binding protein"/>
    <property type="match status" value="1"/>
</dbReference>
<gene>
    <name evidence="16" type="ORF">CA982_16315</name>
</gene>
<keyword evidence="17" id="KW-1185">Reference proteome</keyword>
<dbReference type="GO" id="GO:0015408">
    <property type="term" value="F:ABC-type ferric iron transporter activity"/>
    <property type="evidence" value="ECO:0007669"/>
    <property type="project" value="InterPro"/>
</dbReference>
<evidence type="ECO:0000256" key="10">
    <source>
        <dbReference type="ARBA" id="ARBA00063658"/>
    </source>
</evidence>
<dbReference type="Gene3D" id="3.40.50.300">
    <property type="entry name" value="P-loop containing nucleotide triphosphate hydrolases"/>
    <property type="match status" value="1"/>
</dbReference>
<dbReference type="SMART" id="SM00382">
    <property type="entry name" value="AAA"/>
    <property type="match status" value="1"/>
</dbReference>
<evidence type="ECO:0000256" key="5">
    <source>
        <dbReference type="ARBA" id="ARBA00022840"/>
    </source>
</evidence>
<dbReference type="PROSITE" id="PS00211">
    <property type="entry name" value="ABC_TRANSPORTER_1"/>
    <property type="match status" value="1"/>
</dbReference>
<keyword evidence="4" id="KW-0547">Nucleotide-binding</keyword>
<dbReference type="RefSeq" id="WP_086536327.1">
    <property type="nucleotide sequence ID" value="NZ_NGFO01000019.1"/>
</dbReference>
<dbReference type="SUPFAM" id="SSF50331">
    <property type="entry name" value="MOP-like"/>
    <property type="match status" value="1"/>
</dbReference>
<keyword evidence="6" id="KW-1278">Translocase</keyword>
<dbReference type="InterPro" id="IPR027417">
    <property type="entry name" value="P-loop_NTPase"/>
</dbReference>
<evidence type="ECO:0000256" key="2">
    <source>
        <dbReference type="ARBA" id="ARBA00022448"/>
    </source>
</evidence>
<reference evidence="16 17" key="1">
    <citation type="submission" date="2017-05" db="EMBL/GenBank/DDBJ databases">
        <title>Biotechnological potential of actinobacteria isolated from South African environments.</title>
        <authorList>
            <person name="Le Roes-Hill M."/>
            <person name="Prins A."/>
            <person name="Durrell K.A."/>
        </authorList>
    </citation>
    <scope>NUCLEOTIDE SEQUENCE [LARGE SCALE GENOMIC DNA]</scope>
    <source>
        <strain evidence="16">BS2</strain>
    </source>
</reference>
<comment type="subunit">
    <text evidence="10">Monomer. Homodimerizes in the presence of ATP. The complex is composed of two ATP-binding proteins (SugC), two transmembrane proteins (SugA and SugB) and a solute-binding protein (LpqY).</text>
</comment>